<dbReference type="Proteomes" id="UP000708347">
    <property type="component" value="Unassembled WGS sequence"/>
</dbReference>
<protein>
    <recommendedName>
        <fullName evidence="3">DUF1214 domain-containing protein</fullName>
    </recommendedName>
</protein>
<dbReference type="RefSeq" id="WP_174399461.1">
    <property type="nucleotide sequence ID" value="NZ_VBSB01000010.1"/>
</dbReference>
<dbReference type="EMBL" id="VBSB01000010">
    <property type="protein sequence ID" value="NTY61114.1"/>
    <property type="molecule type" value="Genomic_DNA"/>
</dbReference>
<reference evidence="1 2" key="1">
    <citation type="submission" date="2019-05" db="EMBL/GenBank/DDBJ databases">
        <title>Mycolicibacterium sphagni ENV482 genome assembly.</title>
        <authorList>
            <person name="Chen W."/>
            <person name="Faulkner N.W."/>
            <person name="Hyman M.R."/>
        </authorList>
    </citation>
    <scope>NUCLEOTIDE SEQUENCE [LARGE SCALE GENOMIC DNA]</scope>
    <source>
        <strain evidence="1 2">ENV482</strain>
    </source>
</reference>
<sequence length="419" mass="45980">MADDAVATASQHEQELAALELTEHPTVKAAYATVAENWLSRAKASDAMRERFDAAFAEVMFSAAVWSSNQDKLRPKVSCITRLAHPVGDRHIPGSRWGIDNPDTVYRVIPISGDERYEIRGRVGRNRMTENYFTLWDANMGTVAVLNGKTMDVDGDGSYTITVDSEPAGGRPNHVQTTSEAHEFYIRDVLLDWGSDDPNHITVERLGGAPATPARTLDEQADATADMMAYFANFTGKLSHGIYKMPANNFNLAWSADKVGAMKNQVYVMGRFDLGPDETFVVDVKDGGAEYFTVPLSNIWGTTLDIVDRTGSLNKAQSVANDDGSYTYVISPVDPGVANWIDSAGLREGILTLRMAEFDEGGPRPDLGAHGRVVALDRLDDELPGIARVTPAQRAEQLATRRQAYLRRLPEGTPNERTN</sequence>
<organism evidence="1 2">
    <name type="scientific">Mycolicibacterium sphagni</name>
    <dbReference type="NCBI Taxonomy" id="1786"/>
    <lineage>
        <taxon>Bacteria</taxon>
        <taxon>Bacillati</taxon>
        <taxon>Actinomycetota</taxon>
        <taxon>Actinomycetes</taxon>
        <taxon>Mycobacteriales</taxon>
        <taxon>Mycobacteriaceae</taxon>
        <taxon>Mycolicibacterium</taxon>
    </lineage>
</organism>
<keyword evidence="2" id="KW-1185">Reference proteome</keyword>
<evidence type="ECO:0000313" key="2">
    <source>
        <dbReference type="Proteomes" id="UP000708347"/>
    </source>
</evidence>
<gene>
    <name evidence="1" type="ORF">FEG63_16335</name>
</gene>
<proteinExistence type="predicted"/>
<comment type="caution">
    <text evidence="1">The sequence shown here is derived from an EMBL/GenBank/DDBJ whole genome shotgun (WGS) entry which is preliminary data.</text>
</comment>
<name>A0ABX2JWE3_9MYCO</name>
<evidence type="ECO:0008006" key="3">
    <source>
        <dbReference type="Google" id="ProtNLM"/>
    </source>
</evidence>
<evidence type="ECO:0000313" key="1">
    <source>
        <dbReference type="EMBL" id="NTY61114.1"/>
    </source>
</evidence>
<accession>A0ABX2JWE3</accession>